<evidence type="ECO:0000256" key="1">
    <source>
        <dbReference type="SAM" id="SignalP"/>
    </source>
</evidence>
<feature type="chain" id="PRO_5045061294" evidence="1">
    <location>
        <begin position="25"/>
        <end position="247"/>
    </location>
</feature>
<name>A0ABV5ZSB3_9PSEU</name>
<dbReference type="Proteomes" id="UP001589693">
    <property type="component" value="Unassembled WGS sequence"/>
</dbReference>
<dbReference type="RefSeq" id="WP_377850933.1">
    <property type="nucleotide sequence ID" value="NZ_JBHLZU010000006.1"/>
</dbReference>
<gene>
    <name evidence="2" type="ORF">ACFFQA_07485</name>
</gene>
<reference evidence="2 3" key="1">
    <citation type="submission" date="2024-09" db="EMBL/GenBank/DDBJ databases">
        <authorList>
            <person name="Sun Q."/>
            <person name="Mori K."/>
        </authorList>
    </citation>
    <scope>NUCLEOTIDE SEQUENCE [LARGE SCALE GENOMIC DNA]</scope>
    <source>
        <strain evidence="2 3">TBRC 7907</strain>
    </source>
</reference>
<keyword evidence="3" id="KW-1185">Reference proteome</keyword>
<dbReference type="EMBL" id="JBHLZU010000006">
    <property type="protein sequence ID" value="MFB9903776.1"/>
    <property type="molecule type" value="Genomic_DNA"/>
</dbReference>
<protein>
    <submittedName>
        <fullName evidence="2">Uncharacterized protein</fullName>
    </submittedName>
</protein>
<sequence>MSFFRRLSALVVGLSLIQAPIAFAAAGSPPNAPSELGMESGLIPCVVGSGRPFVHTRTPELRALLTDEDGSWMDAGFRVLRGTAENHTWDGNEQRVTSVPSGSVASVTVSPGVVEDGQVYTWHLWAGDDSGRTWSRFCEFEVDSVAPGKPSVSSVEYPEATPTLGVGRPGTFTFRANGNADVQHYLYSFSGDGANPSTRVDASGLGGEASVTWAPTKEGTTFLTVRSVDRAGNRSPIYWYEIRVLFS</sequence>
<feature type="signal peptide" evidence="1">
    <location>
        <begin position="1"/>
        <end position="24"/>
    </location>
</feature>
<comment type="caution">
    <text evidence="2">The sequence shown here is derived from an EMBL/GenBank/DDBJ whole genome shotgun (WGS) entry which is preliminary data.</text>
</comment>
<evidence type="ECO:0000313" key="2">
    <source>
        <dbReference type="EMBL" id="MFB9903776.1"/>
    </source>
</evidence>
<organism evidence="2 3">
    <name type="scientific">Allokutzneria oryzae</name>
    <dbReference type="NCBI Taxonomy" id="1378989"/>
    <lineage>
        <taxon>Bacteria</taxon>
        <taxon>Bacillati</taxon>
        <taxon>Actinomycetota</taxon>
        <taxon>Actinomycetes</taxon>
        <taxon>Pseudonocardiales</taxon>
        <taxon>Pseudonocardiaceae</taxon>
        <taxon>Allokutzneria</taxon>
    </lineage>
</organism>
<accession>A0ABV5ZSB3</accession>
<proteinExistence type="predicted"/>
<evidence type="ECO:0000313" key="3">
    <source>
        <dbReference type="Proteomes" id="UP001589693"/>
    </source>
</evidence>
<keyword evidence="1" id="KW-0732">Signal</keyword>